<comment type="caution">
    <text evidence="2">The sequence shown here is derived from an EMBL/GenBank/DDBJ whole genome shotgun (WGS) entry which is preliminary data.</text>
</comment>
<evidence type="ECO:0000313" key="3">
    <source>
        <dbReference type="Proteomes" id="UP001333996"/>
    </source>
</evidence>
<dbReference type="InterPro" id="IPR029903">
    <property type="entry name" value="RmlD-like-bd"/>
</dbReference>
<gene>
    <name evidence="2" type="ORF">VXC91_33670</name>
</gene>
<accession>A0ABU7FTF3</accession>
<keyword evidence="3" id="KW-1185">Reference proteome</keyword>
<dbReference type="Pfam" id="PF04321">
    <property type="entry name" value="RmlD_sub_bind"/>
    <property type="match status" value="1"/>
</dbReference>
<organism evidence="2 3">
    <name type="scientific">Streptomyces chiangmaiensis</name>
    <dbReference type="NCBI Taxonomy" id="766497"/>
    <lineage>
        <taxon>Bacteria</taxon>
        <taxon>Bacillati</taxon>
        <taxon>Actinomycetota</taxon>
        <taxon>Actinomycetes</taxon>
        <taxon>Kitasatosporales</taxon>
        <taxon>Streptomycetaceae</taxon>
        <taxon>Streptomyces</taxon>
    </lineage>
</organism>
<dbReference type="InterPro" id="IPR036291">
    <property type="entry name" value="NAD(P)-bd_dom_sf"/>
</dbReference>
<dbReference type="PANTHER" id="PTHR43242:SF1">
    <property type="entry name" value="NAD(P)-BINDING ROSSMANN-FOLD SUPERFAMILY PROTEIN"/>
    <property type="match status" value="1"/>
</dbReference>
<feature type="domain" description="RmlD-like substrate binding" evidence="1">
    <location>
        <begin position="1"/>
        <end position="237"/>
    </location>
</feature>
<name>A0ABU7FTF3_9ACTN</name>
<protein>
    <submittedName>
        <fullName evidence="2">Sugar nucleotide-binding protein</fullName>
    </submittedName>
</protein>
<evidence type="ECO:0000259" key="1">
    <source>
        <dbReference type="Pfam" id="PF04321"/>
    </source>
</evidence>
<proteinExistence type="predicted"/>
<reference evidence="2" key="1">
    <citation type="submission" date="2024-01" db="EMBL/GenBank/DDBJ databases">
        <title>First draft genome sequence data of TA4-1, the type strain of Gram-positive actinobacterium Streptomyces chiangmaiensis.</title>
        <authorList>
            <person name="Yasawong M."/>
            <person name="Nantapong N."/>
        </authorList>
    </citation>
    <scope>NUCLEOTIDE SEQUENCE</scope>
    <source>
        <strain evidence="2">TA4-1</strain>
    </source>
</reference>
<dbReference type="Proteomes" id="UP001333996">
    <property type="component" value="Unassembled WGS sequence"/>
</dbReference>
<dbReference type="Gene3D" id="3.40.50.720">
    <property type="entry name" value="NAD(P)-binding Rossmann-like Domain"/>
    <property type="match status" value="1"/>
</dbReference>
<dbReference type="SUPFAM" id="SSF51735">
    <property type="entry name" value="NAD(P)-binding Rossmann-fold domains"/>
    <property type="match status" value="1"/>
</dbReference>
<evidence type="ECO:0000313" key="2">
    <source>
        <dbReference type="EMBL" id="MED7826758.1"/>
    </source>
</evidence>
<sequence>MNILIVGGSGFLGRELAQQALATGHTVTATFATRAGDIPGIHWLPMDLRRSEEITLALRETQPDVVINAAYRKADWATTADGAICLAMAATQHGSRLVHVSSDAVFSGADVRYDESATPDPITPYGAAKAAAETAIRLFAPAAVIARTSLIIGGGGGSVHEAFIHDLATGRRNGVLFTDDIRCPVHVADLALAILELTVSDHAGVCHLAGSDAVSRHELGVLIADRDELDASMLTAGRRAGTGSPGALDVRLDSTRTQRTLRTTLRGARDFLRRER</sequence>
<dbReference type="EMBL" id="JAYWVC010000178">
    <property type="protein sequence ID" value="MED7826758.1"/>
    <property type="molecule type" value="Genomic_DNA"/>
</dbReference>
<dbReference type="PANTHER" id="PTHR43242">
    <property type="entry name" value="NAD(P)-BINDING ROSSMANN-FOLD SUPERFAMILY PROTEIN"/>
    <property type="match status" value="1"/>
</dbReference>
<dbReference type="RefSeq" id="WP_329511151.1">
    <property type="nucleotide sequence ID" value="NZ_BAAAYZ010000198.1"/>
</dbReference>